<sequence length="474" mass="49264">MPVTGNGVAQTGLGGAEGYGETAIPRSDDGSLELDLSGVFEGGLNYFGVFYDASSVFVNTNGTLSFVSPLPTYPTADNVQITQDVIAPFWGDVDTRLDGEGAESGGIWVDIDTGTDTVTITWDDVGVYRRNATVSNTFQLQLIDQGGGDFDIVFRYEHIGWTIGSGLLDTGAQAGLASARLPEPEWIETPPDSLATTTGNTGAIGLWGYEMRGGTLGELALATGLILHGSAQSEQLVGTEQDDILSGLEGADTLLGGGGADRLDGGAGDDILSGGDGNDTLIGGDGNDWILAGDTQADLRDIVYGGNGDDTIDGSYGNDELRGDVGNDVIAGSYGVDTVIGGDGDDQLTGQAWSDEIFGGNGNDFINGGFGYDRVNGGAGADRFFHLGVTDHGSDWIQDYSAADGDVLHFGAAATVDQFQANFSETTDAGQLGVQEAFIIYIPTQQIIWALVDGGGQNEINLRLAGVDYDLLAW</sequence>
<dbReference type="Gene3D" id="2.150.10.10">
    <property type="entry name" value="Serralysin-like metalloprotease, C-terminal"/>
    <property type="match status" value="2"/>
</dbReference>
<evidence type="ECO:0000256" key="2">
    <source>
        <dbReference type="ARBA" id="ARBA00022525"/>
    </source>
</evidence>
<feature type="domain" description="NIDO" evidence="4">
    <location>
        <begin position="114"/>
        <end position="211"/>
    </location>
</feature>
<accession>A0A1H9KYD7</accession>
<gene>
    <name evidence="5" type="ORF">SAMN04488092_12129</name>
</gene>
<dbReference type="InterPro" id="IPR001343">
    <property type="entry name" value="Hemolysn_Ca-bd"/>
</dbReference>
<dbReference type="InterPro" id="IPR003886">
    <property type="entry name" value="NIDO_dom"/>
</dbReference>
<protein>
    <submittedName>
        <fullName evidence="5">Hemolysin-type calcium-binding repeat-containing protein</fullName>
    </submittedName>
</protein>
<dbReference type="AlphaFoldDB" id="A0A1H9KYD7"/>
<dbReference type="GO" id="GO:0005509">
    <property type="term" value="F:calcium ion binding"/>
    <property type="evidence" value="ECO:0007669"/>
    <property type="project" value="InterPro"/>
</dbReference>
<dbReference type="STRING" id="657014.SAMN04488092_12129"/>
<dbReference type="Pfam" id="PF06119">
    <property type="entry name" value="NIDO"/>
    <property type="match status" value="2"/>
</dbReference>
<dbReference type="OrthoDB" id="9342475at2"/>
<proteinExistence type="predicted"/>
<feature type="domain" description="NIDO" evidence="4">
    <location>
        <begin position="55"/>
        <end position="98"/>
    </location>
</feature>
<dbReference type="PROSITE" id="PS00330">
    <property type="entry name" value="HEMOLYSIN_CALCIUM"/>
    <property type="match status" value="3"/>
</dbReference>
<name>A0A1H9KYD7_9RHOB</name>
<keyword evidence="2" id="KW-0964">Secreted</keyword>
<dbReference type="PANTHER" id="PTHR38340:SF1">
    <property type="entry name" value="S-LAYER PROTEIN"/>
    <property type="match status" value="1"/>
</dbReference>
<evidence type="ECO:0000259" key="4">
    <source>
        <dbReference type="Pfam" id="PF06119"/>
    </source>
</evidence>
<evidence type="ECO:0000313" key="5">
    <source>
        <dbReference type="EMBL" id="SER04088.1"/>
    </source>
</evidence>
<dbReference type="GO" id="GO:0007160">
    <property type="term" value="P:cell-matrix adhesion"/>
    <property type="evidence" value="ECO:0007669"/>
    <property type="project" value="InterPro"/>
</dbReference>
<dbReference type="InterPro" id="IPR011049">
    <property type="entry name" value="Serralysin-like_metalloprot_C"/>
</dbReference>
<comment type="subcellular location">
    <subcellularLocation>
        <location evidence="1">Secreted</location>
    </subcellularLocation>
</comment>
<dbReference type="SUPFAM" id="SSF51120">
    <property type="entry name" value="beta-Roll"/>
    <property type="match status" value="2"/>
</dbReference>
<reference evidence="5 6" key="1">
    <citation type="submission" date="2016-10" db="EMBL/GenBank/DDBJ databases">
        <authorList>
            <person name="de Groot N.N."/>
        </authorList>
    </citation>
    <scope>NUCLEOTIDE SEQUENCE [LARGE SCALE GENOMIC DNA]</scope>
    <source>
        <strain evidence="5 6">DSM 22007</strain>
    </source>
</reference>
<evidence type="ECO:0000256" key="3">
    <source>
        <dbReference type="SAM" id="MobiDB-lite"/>
    </source>
</evidence>
<evidence type="ECO:0000256" key="1">
    <source>
        <dbReference type="ARBA" id="ARBA00004613"/>
    </source>
</evidence>
<dbReference type="InterPro" id="IPR018511">
    <property type="entry name" value="Hemolysin-typ_Ca-bd_CS"/>
</dbReference>
<dbReference type="Pfam" id="PF00353">
    <property type="entry name" value="HemolysinCabind"/>
    <property type="match status" value="4"/>
</dbReference>
<dbReference type="GO" id="GO:0005576">
    <property type="term" value="C:extracellular region"/>
    <property type="evidence" value="ECO:0007669"/>
    <property type="project" value="UniProtKB-SubCell"/>
</dbReference>
<dbReference type="PRINTS" id="PR00313">
    <property type="entry name" value="CABNDNGRPT"/>
</dbReference>
<dbReference type="RefSeq" id="WP_090271328.1">
    <property type="nucleotide sequence ID" value="NZ_FOEP01000021.1"/>
</dbReference>
<dbReference type="EMBL" id="FOEP01000021">
    <property type="protein sequence ID" value="SER04088.1"/>
    <property type="molecule type" value="Genomic_DNA"/>
</dbReference>
<feature type="region of interest" description="Disordered" evidence="3">
    <location>
        <begin position="1"/>
        <end position="24"/>
    </location>
</feature>
<keyword evidence="6" id="KW-1185">Reference proteome</keyword>
<organism evidence="5 6">
    <name type="scientific">Thalassovita taeanensis</name>
    <dbReference type="NCBI Taxonomy" id="657014"/>
    <lineage>
        <taxon>Bacteria</taxon>
        <taxon>Pseudomonadati</taxon>
        <taxon>Pseudomonadota</taxon>
        <taxon>Alphaproteobacteria</taxon>
        <taxon>Rhodobacterales</taxon>
        <taxon>Roseobacteraceae</taxon>
        <taxon>Thalassovita</taxon>
    </lineage>
</organism>
<dbReference type="Proteomes" id="UP000198634">
    <property type="component" value="Unassembled WGS sequence"/>
</dbReference>
<evidence type="ECO:0000313" key="6">
    <source>
        <dbReference type="Proteomes" id="UP000198634"/>
    </source>
</evidence>
<dbReference type="InterPro" id="IPR050557">
    <property type="entry name" value="RTX_toxin/Mannuronan_C5-epim"/>
</dbReference>
<dbReference type="PANTHER" id="PTHR38340">
    <property type="entry name" value="S-LAYER PROTEIN"/>
    <property type="match status" value="1"/>
</dbReference>